<reference evidence="1 2" key="1">
    <citation type="submission" date="2022-09" db="EMBL/GenBank/DDBJ databases">
        <title>complete genome sequences of Clostridium tetani str. KHSU-234311-028 isolated from soil.</title>
        <authorList>
            <person name="Sekizuka T."/>
            <person name="Shitada C."/>
            <person name="Takahashi M."/>
            <person name="Kuroda M."/>
        </authorList>
    </citation>
    <scope>NUCLEOTIDE SEQUENCE [LARGE SCALE GENOMIC DNA]</scope>
    <source>
        <strain evidence="1 2">KHSU-234311-028</strain>
    </source>
</reference>
<protein>
    <submittedName>
        <fullName evidence="1">Uncharacterized protein</fullName>
    </submittedName>
</protein>
<dbReference type="Proteomes" id="UP001321763">
    <property type="component" value="Chromosome"/>
</dbReference>
<sequence length="56" mass="6692">MQVDTEKHIFLNLCCPHNKNLLMDKEEMTITEFERITYLTMTLGLSHYTMASYEVY</sequence>
<gene>
    <name evidence="1" type="ORF">K234311028_07420</name>
</gene>
<name>A0ABC8EBX6_CLOTA</name>
<evidence type="ECO:0000313" key="1">
    <source>
        <dbReference type="EMBL" id="BDR80496.1"/>
    </source>
</evidence>
<organism evidence="1 2">
    <name type="scientific">Clostridium tetani</name>
    <dbReference type="NCBI Taxonomy" id="1513"/>
    <lineage>
        <taxon>Bacteria</taxon>
        <taxon>Bacillati</taxon>
        <taxon>Bacillota</taxon>
        <taxon>Clostridia</taxon>
        <taxon>Eubacteriales</taxon>
        <taxon>Clostridiaceae</taxon>
        <taxon>Clostridium</taxon>
    </lineage>
</organism>
<proteinExistence type="predicted"/>
<accession>A0ABC8EBX6</accession>
<dbReference type="AlphaFoldDB" id="A0ABC8EBX6"/>
<dbReference type="EMBL" id="AP026818">
    <property type="protein sequence ID" value="BDR80496.1"/>
    <property type="molecule type" value="Genomic_DNA"/>
</dbReference>
<evidence type="ECO:0000313" key="2">
    <source>
        <dbReference type="Proteomes" id="UP001321763"/>
    </source>
</evidence>